<dbReference type="Proteomes" id="UP000297737">
    <property type="component" value="Unassembled WGS sequence"/>
</dbReference>
<evidence type="ECO:0000256" key="1">
    <source>
        <dbReference type="SAM" id="MobiDB-lite"/>
    </source>
</evidence>
<feature type="transmembrane region" description="Helical" evidence="2">
    <location>
        <begin position="12"/>
        <end position="32"/>
    </location>
</feature>
<dbReference type="Pfam" id="PF09898">
    <property type="entry name" value="DUF2125"/>
    <property type="match status" value="1"/>
</dbReference>
<gene>
    <name evidence="3" type="ORF">EUV02_09860</name>
</gene>
<dbReference type="InterPro" id="IPR018666">
    <property type="entry name" value="DUF2125"/>
</dbReference>
<reference evidence="3 4" key="1">
    <citation type="submission" date="2019-02" db="EMBL/GenBank/DDBJ databases">
        <title>Polymorphobacter sp. isolated from the lake at the Tibet of China.</title>
        <authorList>
            <person name="Li A."/>
        </authorList>
    </citation>
    <scope>NUCLEOTIDE SEQUENCE [LARGE SCALE GENOMIC DNA]</scope>
    <source>
        <strain evidence="3 4">DJ1R-1</strain>
    </source>
</reference>
<protein>
    <submittedName>
        <fullName evidence="3">DUF2125 domain-containing protein</fullName>
    </submittedName>
</protein>
<keyword evidence="4" id="KW-1185">Reference proteome</keyword>
<sequence>MNTPTKRRFPLWLTLVPLVLGIGAYWLMWSGFRDRFADDIRAVMPDATTEVSGFPYRLEDQIKAPALRHDSPGLRATASAEVAVLNRGPWQPDLTVLAFKQPRFAVAVPPLADASIALSAPLGSASLRLDGKRLARLSTHFDNATLTIGLLPVPLTADSFELHLREMTPAKTEGAAPTAAPVAQFVLKGAGAKLGGGDPLTLTADFNATGSALVRSYAGWAQRGTVELTALTLTDATGEVLSASGSAVPQGGRLAIAGTVTTVCPHMLRAAFAGTPAPPEKRLRVAVRMPVTVQGGVVTLGEPPAGWETRPVRGQQPPCPVLRR</sequence>
<comment type="caution">
    <text evidence="3">The sequence shown here is derived from an EMBL/GenBank/DDBJ whole genome shotgun (WGS) entry which is preliminary data.</text>
</comment>
<accession>A0A4Y9EPB5</accession>
<organism evidence="3 4">
    <name type="scientific">Glacieibacterium arshaanense</name>
    <dbReference type="NCBI Taxonomy" id="2511025"/>
    <lineage>
        <taxon>Bacteria</taxon>
        <taxon>Pseudomonadati</taxon>
        <taxon>Pseudomonadota</taxon>
        <taxon>Alphaproteobacteria</taxon>
        <taxon>Sphingomonadales</taxon>
        <taxon>Sphingosinicellaceae</taxon>
        <taxon>Glacieibacterium</taxon>
    </lineage>
</organism>
<proteinExistence type="predicted"/>
<keyword evidence="2" id="KW-0812">Transmembrane</keyword>
<dbReference type="OrthoDB" id="7593495at2"/>
<keyword evidence="2" id="KW-1133">Transmembrane helix</keyword>
<keyword evidence="2" id="KW-0472">Membrane</keyword>
<evidence type="ECO:0000313" key="3">
    <source>
        <dbReference type="EMBL" id="TFU03464.1"/>
    </source>
</evidence>
<evidence type="ECO:0000313" key="4">
    <source>
        <dbReference type="Proteomes" id="UP000297737"/>
    </source>
</evidence>
<dbReference type="EMBL" id="SIHO01000002">
    <property type="protein sequence ID" value="TFU03464.1"/>
    <property type="molecule type" value="Genomic_DNA"/>
</dbReference>
<feature type="region of interest" description="Disordered" evidence="1">
    <location>
        <begin position="302"/>
        <end position="324"/>
    </location>
</feature>
<name>A0A4Y9EPB5_9SPHN</name>
<evidence type="ECO:0000256" key="2">
    <source>
        <dbReference type="SAM" id="Phobius"/>
    </source>
</evidence>
<dbReference type="AlphaFoldDB" id="A0A4Y9EPB5"/>
<dbReference type="RefSeq" id="WP_135246056.1">
    <property type="nucleotide sequence ID" value="NZ_SIHO01000002.1"/>
</dbReference>